<dbReference type="Proteomes" id="UP000569005">
    <property type="component" value="Unassembled WGS sequence"/>
</dbReference>
<accession>A0ACC5NWM7</accession>
<sequence length="596" mass="65907">MNLPRRRFLGSSLFVFGSTLMDALTTPLWQWKDSTVVKAATSNVMPSPVQFVDVAQQAGLNIPTVWGGIDHKRSIIEAKGSGLAFFDYDHDGWLDIYLTNGNRLDAHWPIGKAPISHLYKNNRDGTFTDVTEKSGLGVTGWQTGVCIGDYDNDGWDDLFCTFWGHNILFHNNGNGTFTDVTRKAGLYQEQVRWGAGCTFLDYDRDGHLDLFVCNYLKLDPEQIPAADDTHFCQWKGVPIMCGPRGLPGDTNILYHNNGDGTFTDVSQKSGILKPGPRYSITSVSYDFDNDGWPDIYVAVDSQPSILFQNNHDGTFTDVAVIAGCAYSDGGHEQAGMGVAVADYDCDGWFDIFKTNFADDTCNLYHNNGDGTFSDVTFPSGVGINNRYVAWGCAFLDYDNDGWPDIFQVNGHVYPEIDNYHFDQTFKNPRLVYKNLGNGRFKDVSSSMGPGIAERFSSRGAAFGDYDNDGGLDALILNMNDLPSLLRNDGGNKQNWIKIKLLGVKCNRTAIGARVRVITGKHIQMDEVHSGTSVMSQSDLRIHFGLGKADVVDVIEVKWPTTQKIERFMQVKANQILTIREGNGVVAISKAASSRST</sequence>
<evidence type="ECO:0000313" key="1">
    <source>
        <dbReference type="EMBL" id="MBB5338993.1"/>
    </source>
</evidence>
<proteinExistence type="predicted"/>
<name>A0ACC5NWM7_9BACT</name>
<reference evidence="1" key="1">
    <citation type="submission" date="2020-08" db="EMBL/GenBank/DDBJ databases">
        <title>Genomic Encyclopedia of Type Strains, Phase IV (KMG-V): Genome sequencing to study the core and pangenomes of soil and plant-associated prokaryotes.</title>
        <authorList>
            <person name="Whitman W."/>
        </authorList>
    </citation>
    <scope>NUCLEOTIDE SEQUENCE</scope>
    <source>
        <strain evidence="1">M8UP15</strain>
    </source>
</reference>
<protein>
    <submittedName>
        <fullName evidence="1">Uncharacterized protein</fullName>
    </submittedName>
</protein>
<gene>
    <name evidence="1" type="ORF">HDF13_001326</name>
</gene>
<comment type="caution">
    <text evidence="1">The sequence shown here is derived from an EMBL/GenBank/DDBJ whole genome shotgun (WGS) entry which is preliminary data.</text>
</comment>
<evidence type="ECO:0000313" key="2">
    <source>
        <dbReference type="Proteomes" id="UP000569005"/>
    </source>
</evidence>
<dbReference type="EMBL" id="JACHEA010000001">
    <property type="protein sequence ID" value="MBB5338993.1"/>
    <property type="molecule type" value="Genomic_DNA"/>
</dbReference>
<keyword evidence="2" id="KW-1185">Reference proteome</keyword>
<organism evidence="1 2">
    <name type="scientific">Tunturiibacter gelidiferens</name>
    <dbReference type="NCBI Taxonomy" id="3069689"/>
    <lineage>
        <taxon>Bacteria</taxon>
        <taxon>Pseudomonadati</taxon>
        <taxon>Acidobacteriota</taxon>
        <taxon>Terriglobia</taxon>
        <taxon>Terriglobales</taxon>
        <taxon>Acidobacteriaceae</taxon>
        <taxon>Tunturiibacter</taxon>
    </lineage>
</organism>